<accession>A0ABQ9TIU7</accession>
<evidence type="ECO:0000256" key="1">
    <source>
        <dbReference type="SAM" id="MobiDB-lite"/>
    </source>
</evidence>
<dbReference type="EMBL" id="JASSZA010000022">
    <property type="protein sequence ID" value="KAK2084659.1"/>
    <property type="molecule type" value="Genomic_DNA"/>
</dbReference>
<name>A0ABQ9TIU7_SAGOE</name>
<sequence>MGVVTLKMKKPPAISEMADQDYGFFSFLHFLEEMLQYDAPIIKEIAHMHHVTVTKLLELQGHIMKSIEEKWFKEYQDLFPLQEVEVQSEVQPSSRKPLKTVSTLLQESQKKGWLRMISFIRSFCKYRRFMSNPSKRQEFEDYLHQEMQNSKENFTSTHSTLGRSAPPTANIRSADQENGETTLVKRRIFGHRIITVNFVINDLYFFSEMEKFNDLVSSAHTLQVNRVYNKNDVILMRSKINIIQKLFLNSDIPPKLRVNVSESQKDAILAAVSEGYLDRSIFHGAIMSVFPVIMYFWKSFIKQPYSAKTHDICHAAVSCPGTKIILHQKREEVNKPDPQQRQIIAQRLPNTDRTFSGQKWKALVPSSPGMMKKGNGVTAQIWQDQTAMVNLIFRARKLRTILNSFFRLPSHILPAGTGTSATLPWTCRWHPDLTLCPTGTAFIRPSSPSLAL</sequence>
<comment type="caution">
    <text evidence="2">The sequence shown here is derived from an EMBL/GenBank/DDBJ whole genome shotgun (WGS) entry which is preliminary data.</text>
</comment>
<dbReference type="Proteomes" id="UP001266305">
    <property type="component" value="Unassembled WGS sequence"/>
</dbReference>
<reference evidence="2 3" key="1">
    <citation type="submission" date="2023-05" db="EMBL/GenBank/DDBJ databases">
        <title>B98-5 Cell Line De Novo Hybrid Assembly: An Optical Mapping Approach.</title>
        <authorList>
            <person name="Kananen K."/>
            <person name="Auerbach J.A."/>
            <person name="Kautto E."/>
            <person name="Blachly J.S."/>
        </authorList>
    </citation>
    <scope>NUCLEOTIDE SEQUENCE [LARGE SCALE GENOMIC DNA]</scope>
    <source>
        <strain evidence="2">B95-8</strain>
        <tissue evidence="2">Cell line</tissue>
    </source>
</reference>
<organism evidence="2 3">
    <name type="scientific">Saguinus oedipus</name>
    <name type="common">Cotton-top tamarin</name>
    <name type="synonym">Oedipomidas oedipus</name>
    <dbReference type="NCBI Taxonomy" id="9490"/>
    <lineage>
        <taxon>Eukaryota</taxon>
        <taxon>Metazoa</taxon>
        <taxon>Chordata</taxon>
        <taxon>Craniata</taxon>
        <taxon>Vertebrata</taxon>
        <taxon>Euteleostomi</taxon>
        <taxon>Mammalia</taxon>
        <taxon>Eutheria</taxon>
        <taxon>Euarchontoglires</taxon>
        <taxon>Primates</taxon>
        <taxon>Haplorrhini</taxon>
        <taxon>Platyrrhini</taxon>
        <taxon>Cebidae</taxon>
        <taxon>Callitrichinae</taxon>
        <taxon>Saguinus</taxon>
    </lineage>
</organism>
<proteinExistence type="predicted"/>
<keyword evidence="3" id="KW-1185">Reference proteome</keyword>
<protein>
    <submittedName>
        <fullName evidence="2">Uncharacterized protein</fullName>
    </submittedName>
</protein>
<dbReference type="PANTHER" id="PTHR47079:SF1">
    <property type="entry name" value="REGULATOR OF G-PROTEIN SIGNALING PROTEIN-LIKE"/>
    <property type="match status" value="1"/>
</dbReference>
<evidence type="ECO:0000313" key="2">
    <source>
        <dbReference type="EMBL" id="KAK2084659.1"/>
    </source>
</evidence>
<dbReference type="PANTHER" id="PTHR47079">
    <property type="entry name" value="REGULATOR OF G-PROTEIN SIGNALING PROTEIN-LIKE"/>
    <property type="match status" value="1"/>
</dbReference>
<dbReference type="InterPro" id="IPR053282">
    <property type="entry name" value="RGS_domain-containing"/>
</dbReference>
<feature type="region of interest" description="Disordered" evidence="1">
    <location>
        <begin position="155"/>
        <end position="177"/>
    </location>
</feature>
<evidence type="ECO:0000313" key="3">
    <source>
        <dbReference type="Proteomes" id="UP001266305"/>
    </source>
</evidence>
<gene>
    <name evidence="2" type="ORF">P7K49_037692</name>
</gene>